<dbReference type="EMBL" id="JAAIUW010000013">
    <property type="protein sequence ID" value="KAF7802954.1"/>
    <property type="molecule type" value="Genomic_DNA"/>
</dbReference>
<dbReference type="Gene3D" id="2.40.10.480">
    <property type="match status" value="2"/>
</dbReference>
<organism evidence="5 6">
    <name type="scientific">Senna tora</name>
    <dbReference type="NCBI Taxonomy" id="362788"/>
    <lineage>
        <taxon>Eukaryota</taxon>
        <taxon>Viridiplantae</taxon>
        <taxon>Streptophyta</taxon>
        <taxon>Embryophyta</taxon>
        <taxon>Tracheophyta</taxon>
        <taxon>Spermatophyta</taxon>
        <taxon>Magnoliopsida</taxon>
        <taxon>eudicotyledons</taxon>
        <taxon>Gunneridae</taxon>
        <taxon>Pentapetalae</taxon>
        <taxon>rosids</taxon>
        <taxon>fabids</taxon>
        <taxon>Fabales</taxon>
        <taxon>Fabaceae</taxon>
        <taxon>Caesalpinioideae</taxon>
        <taxon>Cassia clade</taxon>
        <taxon>Senna</taxon>
    </lineage>
</organism>
<dbReference type="SUPFAM" id="SSF50998">
    <property type="entry name" value="Quinoprotein alcohol dehydrogenase-like"/>
    <property type="match status" value="1"/>
</dbReference>
<evidence type="ECO:0000256" key="2">
    <source>
        <dbReference type="ARBA" id="ARBA00008156"/>
    </source>
</evidence>
<dbReference type="Pfam" id="PF13360">
    <property type="entry name" value="PQQ_2"/>
    <property type="match status" value="1"/>
</dbReference>
<dbReference type="GO" id="GO:0016491">
    <property type="term" value="F:oxidoreductase activity"/>
    <property type="evidence" value="ECO:0007669"/>
    <property type="project" value="UniProtKB-KW"/>
</dbReference>
<name>A0A834W3H0_9FABA</name>
<sequence length="188" mass="19763">MITIADGNRRRQDIVVAVQKTGIAWALDRNNGNLVWSTQAGPGSNKGGGIWGAATDEARVYTNIANSDGRSFSLVPSNKTTRGGGWVAMDAKNGRVEWSTPNPTNEEAYGPVSVANGVVFGGSSDREGHIYAMDATSGGIVWSYKTGATVYGGVSVSDGCVYVGHGYNVAYGFTLNFTTGVFLFAFCV</sequence>
<keyword evidence="6" id="KW-1185">Reference proteome</keyword>
<dbReference type="PANTHER" id="PTHR32303:SF10">
    <property type="entry name" value="OUTER MEMBRANE PROTEIN ASSEMBLY FACTOR BAMB"/>
    <property type="match status" value="1"/>
</dbReference>
<comment type="similarity">
    <text evidence="2">Belongs to the bacterial PQQ dehydrogenase family.</text>
</comment>
<dbReference type="Proteomes" id="UP000634136">
    <property type="component" value="Unassembled WGS sequence"/>
</dbReference>
<comment type="caution">
    <text evidence="5">The sequence shown here is derived from an EMBL/GenBank/DDBJ whole genome shotgun (WGS) entry which is preliminary data.</text>
</comment>
<reference evidence="5" key="1">
    <citation type="submission" date="2020-09" db="EMBL/GenBank/DDBJ databases">
        <title>Genome-Enabled Discovery of Anthraquinone Biosynthesis in Senna tora.</title>
        <authorList>
            <person name="Kang S.-H."/>
            <person name="Pandey R.P."/>
            <person name="Lee C.-M."/>
            <person name="Sim J.-S."/>
            <person name="Jeong J.-T."/>
            <person name="Choi B.-S."/>
            <person name="Jung M."/>
            <person name="Ginzburg D."/>
            <person name="Zhao K."/>
            <person name="Won S.Y."/>
            <person name="Oh T.-J."/>
            <person name="Yu Y."/>
            <person name="Kim N.-H."/>
            <person name="Lee O.R."/>
            <person name="Lee T.-H."/>
            <person name="Bashyal P."/>
            <person name="Kim T.-S."/>
            <person name="Lee W.-H."/>
            <person name="Kawkins C."/>
            <person name="Kim C.-K."/>
            <person name="Kim J.S."/>
            <person name="Ahn B.O."/>
            <person name="Rhee S.Y."/>
            <person name="Sohng J.K."/>
        </authorList>
    </citation>
    <scope>NUCLEOTIDE SEQUENCE</scope>
    <source>
        <tissue evidence="5">Leaf</tissue>
    </source>
</reference>
<evidence type="ECO:0000256" key="1">
    <source>
        <dbReference type="ARBA" id="ARBA00001931"/>
    </source>
</evidence>
<dbReference type="InterPro" id="IPR018391">
    <property type="entry name" value="PQQ_b-propeller_rpt"/>
</dbReference>
<dbReference type="InterPro" id="IPR011047">
    <property type="entry name" value="Quinoprotein_ADH-like_sf"/>
</dbReference>
<evidence type="ECO:0000313" key="5">
    <source>
        <dbReference type="EMBL" id="KAF7802954.1"/>
    </source>
</evidence>
<evidence type="ECO:0000313" key="6">
    <source>
        <dbReference type="Proteomes" id="UP000634136"/>
    </source>
</evidence>
<dbReference type="SMART" id="SM00564">
    <property type="entry name" value="PQQ"/>
    <property type="match status" value="2"/>
</dbReference>
<dbReference type="AlphaFoldDB" id="A0A834W3H0"/>
<accession>A0A834W3H0</accession>
<dbReference type="InterPro" id="IPR002372">
    <property type="entry name" value="PQQ_rpt_dom"/>
</dbReference>
<dbReference type="OrthoDB" id="416253at2759"/>
<protein>
    <submittedName>
        <fullName evidence="5">Polyvinylalcohol dehydrogenase</fullName>
    </submittedName>
</protein>
<proteinExistence type="inferred from homology"/>
<evidence type="ECO:0000256" key="3">
    <source>
        <dbReference type="ARBA" id="ARBA00023002"/>
    </source>
</evidence>
<evidence type="ECO:0000259" key="4">
    <source>
        <dbReference type="Pfam" id="PF13360"/>
    </source>
</evidence>
<feature type="domain" description="Pyrrolo-quinoline quinone repeat" evidence="4">
    <location>
        <begin position="85"/>
        <end position="171"/>
    </location>
</feature>
<gene>
    <name evidence="5" type="ORF">G2W53_042065</name>
</gene>
<comment type="cofactor">
    <cofactor evidence="1">
        <name>pyrroloquinoline quinone</name>
        <dbReference type="ChEBI" id="CHEBI:58442"/>
    </cofactor>
</comment>
<dbReference type="PANTHER" id="PTHR32303">
    <property type="entry name" value="QUINOPROTEIN ALCOHOL DEHYDROGENASE (CYTOCHROME C)"/>
    <property type="match status" value="1"/>
</dbReference>
<keyword evidence="3" id="KW-0560">Oxidoreductase</keyword>